<dbReference type="InterPro" id="IPR015915">
    <property type="entry name" value="Kelch-typ_b-propeller"/>
</dbReference>
<dbReference type="PANTHER" id="PTHR46093:SF18">
    <property type="entry name" value="FIBRONECTIN TYPE-III DOMAIN-CONTAINING PROTEIN"/>
    <property type="match status" value="1"/>
</dbReference>
<dbReference type="PANTHER" id="PTHR46093">
    <property type="entry name" value="ACYL-COA-BINDING DOMAIN-CONTAINING PROTEIN 5"/>
    <property type="match status" value="1"/>
</dbReference>
<feature type="transmembrane region" description="Helical" evidence="4">
    <location>
        <begin position="403"/>
        <end position="424"/>
    </location>
</feature>
<dbReference type="AlphaFoldDB" id="A0A2P4QW99"/>
<dbReference type="InterPro" id="IPR011043">
    <property type="entry name" value="Gal_Oxase/kelch_b-propeller"/>
</dbReference>
<evidence type="ECO:0000313" key="6">
    <source>
        <dbReference type="EMBL" id="POG81862.1"/>
    </source>
</evidence>
<gene>
    <name evidence="6" type="ORF">GLOIN_2v1834755</name>
</gene>
<keyword evidence="4" id="KW-0812">Transmembrane</keyword>
<keyword evidence="4" id="KW-0472">Membrane</keyword>
<feature type="compositionally biased region" description="Pro residues" evidence="3">
    <location>
        <begin position="363"/>
        <end position="394"/>
    </location>
</feature>
<evidence type="ECO:0000256" key="1">
    <source>
        <dbReference type="ARBA" id="ARBA00022441"/>
    </source>
</evidence>
<dbReference type="VEuPathDB" id="FungiDB:RhiirFUN_023992"/>
<evidence type="ECO:0000256" key="5">
    <source>
        <dbReference type="SAM" id="SignalP"/>
    </source>
</evidence>
<feature type="region of interest" description="Disordered" evidence="3">
    <location>
        <begin position="363"/>
        <end position="400"/>
    </location>
</feature>
<comment type="caution">
    <text evidence="6">The sequence shown here is derived from an EMBL/GenBank/DDBJ whole genome shotgun (WGS) entry which is preliminary data.</text>
</comment>
<accession>A0A2P4QW99</accession>
<sequence>MSRNSSVYFILWILIQIFVRVNCQMTPFKPSVYNRHTATLIDNKLYILGGYDLNIKRINEFFYLDVSVPFNTQELSWQDLSNINMVPPHSSAASVKGGPNNDTLFLYGGASTDQTMALVYTFDSQRIVWSVPKIAGVNTIRKRSLTGIINNDGRMYLWSGETNTDYVNEMLILDTINLNWSKGSIINAPTPRMNYGAVLLPNNKIIYIGGDNDVATTFDTNTLNIAKGTTLTLSEIYIYDLINDNWDTKVTSGKIPSNRADFSAILGLDGKRIIIFGGIFTNTGYLDTTLYVLDLANYNWYIPKISGKIPNPRALHKANVIGKYMVVSFGYGYDKTVESDILLLDISNNEEYIWTTIFDPKMPPPPTLPPSPPPSTLPPLPPPSPSPSPSPSSLPPNNSGNTAGIVVGSLLSGILLSVGSFLIYKWNKNKQKTIHENDNNNDYSQEEKELPIIRDIHNYEQDINNNEQETIQIDQIPRNESTSNYEPIIIPPPIINKNNYHKQEIILTPENENTTNHEPIIIPVNDHHGQEIMQTLQNENTSDHEPTIPAPAVVNTNNYKYGQEVISTPNNNRISSQIFKDEILQAVKNEIGQNLKNELLQAVKNEIGQNLKNELLQAVREDNLNITRNNTNQD</sequence>
<keyword evidence="7" id="KW-1185">Reference proteome</keyword>
<keyword evidence="4" id="KW-1133">Transmembrane helix</keyword>
<protein>
    <recommendedName>
        <fullName evidence="8">Galactose oxidase</fullName>
    </recommendedName>
</protein>
<name>A0A2P4QW99_RHIID</name>
<evidence type="ECO:0000256" key="2">
    <source>
        <dbReference type="ARBA" id="ARBA00022737"/>
    </source>
</evidence>
<dbReference type="SUPFAM" id="SSF117281">
    <property type="entry name" value="Kelch motif"/>
    <property type="match status" value="1"/>
</dbReference>
<evidence type="ECO:0000256" key="3">
    <source>
        <dbReference type="SAM" id="MobiDB-lite"/>
    </source>
</evidence>
<keyword evidence="5" id="KW-0732">Signal</keyword>
<dbReference type="Proteomes" id="UP000018888">
    <property type="component" value="Unassembled WGS sequence"/>
</dbReference>
<dbReference type="EMBL" id="AUPC02000008">
    <property type="protein sequence ID" value="POG81862.1"/>
    <property type="molecule type" value="Genomic_DNA"/>
</dbReference>
<reference evidence="6 7" key="2">
    <citation type="journal article" date="2018" name="New Phytol.">
        <title>High intraspecific genome diversity in the model arbuscular mycorrhizal symbiont Rhizophagus irregularis.</title>
        <authorList>
            <person name="Chen E.C.H."/>
            <person name="Morin E."/>
            <person name="Beaudet D."/>
            <person name="Noel J."/>
            <person name="Yildirir G."/>
            <person name="Ndikumana S."/>
            <person name="Charron P."/>
            <person name="St-Onge C."/>
            <person name="Giorgi J."/>
            <person name="Kruger M."/>
            <person name="Marton T."/>
            <person name="Ropars J."/>
            <person name="Grigoriev I.V."/>
            <person name="Hainaut M."/>
            <person name="Henrissat B."/>
            <person name="Roux C."/>
            <person name="Martin F."/>
            <person name="Corradi N."/>
        </authorList>
    </citation>
    <scope>NUCLEOTIDE SEQUENCE [LARGE SCALE GENOMIC DNA]</scope>
    <source>
        <strain evidence="6 7">DAOM 197198</strain>
    </source>
</reference>
<dbReference type="Gene3D" id="2.120.10.80">
    <property type="entry name" value="Kelch-type beta propeller"/>
    <property type="match status" value="2"/>
</dbReference>
<evidence type="ECO:0008006" key="8">
    <source>
        <dbReference type="Google" id="ProtNLM"/>
    </source>
</evidence>
<keyword evidence="2" id="KW-0677">Repeat</keyword>
<dbReference type="Pfam" id="PF24681">
    <property type="entry name" value="Kelch_KLHDC2_KLHL20_DRC7"/>
    <property type="match status" value="2"/>
</dbReference>
<keyword evidence="1" id="KW-0880">Kelch repeat</keyword>
<evidence type="ECO:0000313" key="7">
    <source>
        <dbReference type="Proteomes" id="UP000018888"/>
    </source>
</evidence>
<reference evidence="6 7" key="1">
    <citation type="journal article" date="2013" name="Proc. Natl. Acad. Sci. U.S.A.">
        <title>Genome of an arbuscular mycorrhizal fungus provides insight into the oldest plant symbiosis.</title>
        <authorList>
            <person name="Tisserant E."/>
            <person name="Malbreil M."/>
            <person name="Kuo A."/>
            <person name="Kohler A."/>
            <person name="Symeonidi A."/>
            <person name="Balestrini R."/>
            <person name="Charron P."/>
            <person name="Duensing N."/>
            <person name="Frei Dit Frey N."/>
            <person name="Gianinazzi-Pearson V."/>
            <person name="Gilbert L.B."/>
            <person name="Handa Y."/>
            <person name="Herr J.R."/>
            <person name="Hijri M."/>
            <person name="Koul R."/>
            <person name="Kawaguchi M."/>
            <person name="Krajinski F."/>
            <person name="Lammers P.J."/>
            <person name="Masclaux F.G."/>
            <person name="Murat C."/>
            <person name="Morin E."/>
            <person name="Ndikumana S."/>
            <person name="Pagni M."/>
            <person name="Petitpierre D."/>
            <person name="Requena N."/>
            <person name="Rosikiewicz P."/>
            <person name="Riley R."/>
            <person name="Saito K."/>
            <person name="San Clemente H."/>
            <person name="Shapiro H."/>
            <person name="van Tuinen D."/>
            <person name="Becard G."/>
            <person name="Bonfante P."/>
            <person name="Paszkowski U."/>
            <person name="Shachar-Hill Y.Y."/>
            <person name="Tuskan G.A."/>
            <person name="Young P.W."/>
            <person name="Sanders I.R."/>
            <person name="Henrissat B."/>
            <person name="Rensing S.A."/>
            <person name="Grigoriev I.V."/>
            <person name="Corradi N."/>
            <person name="Roux C."/>
            <person name="Martin F."/>
        </authorList>
    </citation>
    <scope>NUCLEOTIDE SEQUENCE [LARGE SCALE GENOMIC DNA]</scope>
    <source>
        <strain evidence="6 7">DAOM 197198</strain>
    </source>
</reference>
<organism evidence="6 7">
    <name type="scientific">Rhizophagus irregularis (strain DAOM 181602 / DAOM 197198 / MUCL 43194)</name>
    <name type="common">Arbuscular mycorrhizal fungus</name>
    <name type="synonym">Glomus intraradices</name>
    <dbReference type="NCBI Taxonomy" id="747089"/>
    <lineage>
        <taxon>Eukaryota</taxon>
        <taxon>Fungi</taxon>
        <taxon>Fungi incertae sedis</taxon>
        <taxon>Mucoromycota</taxon>
        <taxon>Glomeromycotina</taxon>
        <taxon>Glomeromycetes</taxon>
        <taxon>Glomerales</taxon>
        <taxon>Glomeraceae</taxon>
        <taxon>Rhizophagus</taxon>
    </lineage>
</organism>
<dbReference type="SUPFAM" id="SSF50965">
    <property type="entry name" value="Galactose oxidase, central domain"/>
    <property type="match status" value="1"/>
</dbReference>
<feature type="chain" id="PRO_5015157238" description="Galactose oxidase" evidence="5">
    <location>
        <begin position="24"/>
        <end position="634"/>
    </location>
</feature>
<evidence type="ECO:0000256" key="4">
    <source>
        <dbReference type="SAM" id="Phobius"/>
    </source>
</evidence>
<feature type="signal peptide" evidence="5">
    <location>
        <begin position="1"/>
        <end position="23"/>
    </location>
</feature>
<proteinExistence type="predicted"/>